<protein>
    <recommendedName>
        <fullName evidence="1">ChrB N-terminal domain-containing protein</fullName>
    </recommendedName>
</protein>
<reference evidence="3" key="1">
    <citation type="journal article" date="2019" name="Int. J. Syst. Evol. Microbiol.">
        <title>The Global Catalogue of Microorganisms (GCM) 10K type strain sequencing project: providing services to taxonomists for standard genome sequencing and annotation.</title>
        <authorList>
            <consortium name="The Broad Institute Genomics Platform"/>
            <consortium name="The Broad Institute Genome Sequencing Center for Infectious Disease"/>
            <person name="Wu L."/>
            <person name="Ma J."/>
        </authorList>
    </citation>
    <scope>NUCLEOTIDE SEQUENCE [LARGE SCALE GENOMIC DNA]</scope>
    <source>
        <strain evidence="3">CGMCC 4.7275</strain>
    </source>
</reference>
<gene>
    <name evidence="2" type="ORF">GCM10011583_17810</name>
</gene>
<evidence type="ECO:0000259" key="1">
    <source>
        <dbReference type="Pfam" id="PF20229"/>
    </source>
</evidence>
<dbReference type="EMBL" id="BMMV01000004">
    <property type="protein sequence ID" value="GGJ86696.1"/>
    <property type="molecule type" value="Genomic_DNA"/>
</dbReference>
<sequence>MDEEPSADEEAWLLVAVSTAGAADSLRVHVWRKLHGLGAVYLQQSVCMLPDRPAVAEVLRKLVARIEADGGSARCLHLRIDDKVERRELIDEFRRAVTIEYGEVLERLPTLSAGVETGQSRATLREVEEYAAELARLEFLVTKVRSRDYFHAPAGAEVCAELDRARAAIAHAKSLF</sequence>
<organism evidence="2 3">
    <name type="scientific">Streptomyces camponoticapitis</name>
    <dbReference type="NCBI Taxonomy" id="1616125"/>
    <lineage>
        <taxon>Bacteria</taxon>
        <taxon>Bacillati</taxon>
        <taxon>Actinomycetota</taxon>
        <taxon>Actinomycetes</taxon>
        <taxon>Kitasatosporales</taxon>
        <taxon>Streptomycetaceae</taxon>
        <taxon>Streptomyces</taxon>
    </lineage>
</organism>
<dbReference type="Pfam" id="PF20229">
    <property type="entry name" value="ChrB_N"/>
    <property type="match status" value="1"/>
</dbReference>
<name>A0ABQ2E1B4_9ACTN</name>
<evidence type="ECO:0000313" key="2">
    <source>
        <dbReference type="EMBL" id="GGJ86696.1"/>
    </source>
</evidence>
<proteinExistence type="predicted"/>
<dbReference type="InterPro" id="IPR046858">
    <property type="entry name" value="ChrB_N"/>
</dbReference>
<comment type="caution">
    <text evidence="2">The sequence shown here is derived from an EMBL/GenBank/DDBJ whole genome shotgun (WGS) entry which is preliminary data.</text>
</comment>
<accession>A0ABQ2E1B4</accession>
<dbReference type="Proteomes" id="UP000660265">
    <property type="component" value="Unassembled WGS sequence"/>
</dbReference>
<feature type="domain" description="ChrB N-terminal" evidence="1">
    <location>
        <begin position="27"/>
        <end position="170"/>
    </location>
</feature>
<keyword evidence="3" id="KW-1185">Reference proteome</keyword>
<evidence type="ECO:0000313" key="3">
    <source>
        <dbReference type="Proteomes" id="UP000660265"/>
    </source>
</evidence>